<evidence type="ECO:0000313" key="2">
    <source>
        <dbReference type="Proteomes" id="UP000268007"/>
    </source>
</evidence>
<evidence type="ECO:0000313" key="1">
    <source>
        <dbReference type="EMBL" id="RKR82660.1"/>
    </source>
</evidence>
<dbReference type="OrthoDB" id="628819at2"/>
<dbReference type="InterPro" id="IPR006944">
    <property type="entry name" value="Phage/GTA_portal"/>
</dbReference>
<comment type="caution">
    <text evidence="1">The sequence shown here is derived from an EMBL/GenBank/DDBJ whole genome shotgun (WGS) entry which is preliminary data.</text>
</comment>
<dbReference type="AlphaFoldDB" id="A0A495J122"/>
<dbReference type="RefSeq" id="WP_121198244.1">
    <property type="nucleotide sequence ID" value="NZ_RBKU01000001.1"/>
</dbReference>
<reference evidence="1 2" key="1">
    <citation type="submission" date="2018-10" db="EMBL/GenBank/DDBJ databases">
        <title>Genomic Encyclopedia of Archaeal and Bacterial Type Strains, Phase II (KMG-II): from individual species to whole genera.</title>
        <authorList>
            <person name="Goeker M."/>
        </authorList>
    </citation>
    <scope>NUCLEOTIDE SEQUENCE [LARGE SCALE GENOMIC DNA]</scope>
    <source>
        <strain evidence="1 2">DSM 18602</strain>
    </source>
</reference>
<accession>A0A495J122</accession>
<dbReference type="Proteomes" id="UP000268007">
    <property type="component" value="Unassembled WGS sequence"/>
</dbReference>
<sequence>MTGNTTHTEVYNFSQHITPLPIEQLQSHNDRQFVIYGLDNLYPNFLLELYNGSPVHKGVINSKKDYVIGDGLYFKSGTKVDFKPNPTDTFEQLIGKIVNDYLIFNYWTVEVVYNKLGKAIQWNHIPAHKVRANRDKSKFWYSNDWFFEYNNLITYDVWKAGKNEDYKNKLFFNAAYTPSVNNVYAVPEYNAAIKSIETDIEIRKFNINNIKNSFSVSTIITYFGGTPTPEIKSTMDRKIKDAYSGSNGQKMIVGFQNEGSTAPDVKNLTSPDFYKQYEQLKKDTLDDIMFAHSVVSPALFGMKTEGQLGNTTELEQAYEIFKNLYVVGRRNELETALNKLFADAGMETMEFKDNGSLFASTLSDQLKEKVYTINEIRKEAGLPEIENGNRLVDEVKPVPTAEPTITGQIPDVTPTGSPVAPIAIKPANVSSTNNKFSDVVYHHLNDADFDKVKHLGKGKSEFTTLKKLSYSIQNFSDVKAIELAFDDNKDIADYILTHGIRNQTASQIKAIIRKELGITVTAEEIRTIVKDLKDSGVVNHETTDGKITVKPNENSLENIKRVEVRYEYSGPMDDKNRPFCAKLMKLDNYYTREDIELMSAAFGYSIFDYRGGFYHNPNSNVTTPYCRHNWDAVSVILNKEGEVDSE</sequence>
<keyword evidence="2" id="KW-1185">Reference proteome</keyword>
<gene>
    <name evidence="1" type="ORF">BDD43_2845</name>
</gene>
<proteinExistence type="predicted"/>
<protein>
    <submittedName>
        <fullName evidence="1">Phage portal protein</fullName>
    </submittedName>
</protein>
<name>A0A495J122_9SPHI</name>
<dbReference type="Pfam" id="PF04860">
    <property type="entry name" value="Phage_portal"/>
    <property type="match status" value="1"/>
</dbReference>
<organism evidence="1 2">
    <name type="scientific">Mucilaginibacter gracilis</name>
    <dbReference type="NCBI Taxonomy" id="423350"/>
    <lineage>
        <taxon>Bacteria</taxon>
        <taxon>Pseudomonadati</taxon>
        <taxon>Bacteroidota</taxon>
        <taxon>Sphingobacteriia</taxon>
        <taxon>Sphingobacteriales</taxon>
        <taxon>Sphingobacteriaceae</taxon>
        <taxon>Mucilaginibacter</taxon>
    </lineage>
</organism>
<dbReference type="EMBL" id="RBKU01000001">
    <property type="protein sequence ID" value="RKR82660.1"/>
    <property type="molecule type" value="Genomic_DNA"/>
</dbReference>